<comment type="caution">
    <text evidence="1">The sequence shown here is derived from an EMBL/GenBank/DDBJ whole genome shotgun (WGS) entry which is preliminary data.</text>
</comment>
<dbReference type="RefSeq" id="WP_277867428.1">
    <property type="nucleotide sequence ID" value="NZ_JAKKUT010000002.1"/>
</dbReference>
<reference evidence="1" key="2">
    <citation type="submission" date="2022-01" db="EMBL/GenBank/DDBJ databases">
        <authorList>
            <person name="Zivanovic Y."/>
            <person name="Moreira D."/>
            <person name="Lopez-Garcia P."/>
        </authorList>
    </citation>
    <scope>NUCLEOTIDE SEQUENCE</scope>
    <source>
        <strain evidence="1">G9</strain>
    </source>
</reference>
<dbReference type="EMBL" id="JAKKUT010000002">
    <property type="protein sequence ID" value="MDG2991565.1"/>
    <property type="molecule type" value="Genomic_DNA"/>
</dbReference>
<organism evidence="1 2">
    <name type="scientific">Candidatus Synechococcus calcipolaris G9</name>
    <dbReference type="NCBI Taxonomy" id="1497997"/>
    <lineage>
        <taxon>Bacteria</taxon>
        <taxon>Bacillati</taxon>
        <taxon>Cyanobacteriota</taxon>
        <taxon>Cyanophyceae</taxon>
        <taxon>Synechococcales</taxon>
        <taxon>Synechococcaceae</taxon>
        <taxon>Synechococcus</taxon>
    </lineage>
</organism>
<dbReference type="Pfam" id="PF14076">
    <property type="entry name" value="DUF4258"/>
    <property type="match status" value="1"/>
</dbReference>
<proteinExistence type="predicted"/>
<dbReference type="Proteomes" id="UP001154265">
    <property type="component" value="Unassembled WGS sequence"/>
</dbReference>
<name>A0ABT6F164_9SYNE</name>
<keyword evidence="2" id="KW-1185">Reference proteome</keyword>
<evidence type="ECO:0000313" key="2">
    <source>
        <dbReference type="Proteomes" id="UP001154265"/>
    </source>
</evidence>
<sequence length="87" mass="10218">MKSVTFSAHALEEMQRRGITQDQVQAVLLKPEQVLSGRNRRTIYQSRASFGSEKQYLLRVFVDETVKPLVVITVYRTSKIQKYWRMP</sequence>
<accession>A0ABT6F164</accession>
<reference evidence="1" key="1">
    <citation type="journal article" date="2022" name="Genome Biol. Evol.">
        <title>A New Gene Family Diagnostic for Intracellular Biomineralization of Amorphous Ca Carbonates by Cyanobacteria.</title>
        <authorList>
            <person name="Benzerara K."/>
            <person name="Duprat E."/>
            <person name="Bitard-Feildel T."/>
            <person name="Caumes G."/>
            <person name="Cassier-Chauvat C."/>
            <person name="Chauvat F."/>
            <person name="Dezi M."/>
            <person name="Diop S.I."/>
            <person name="Gaschignard G."/>
            <person name="Gorgen S."/>
            <person name="Gugger M."/>
            <person name="Lopez-Garcia P."/>
            <person name="Millet M."/>
            <person name="Skouri-Panet F."/>
            <person name="Moreira D."/>
            <person name="Callebaut I."/>
        </authorList>
    </citation>
    <scope>NUCLEOTIDE SEQUENCE</scope>
    <source>
        <strain evidence="1">G9</strain>
    </source>
</reference>
<gene>
    <name evidence="1" type="ORF">L3556_11580</name>
</gene>
<protein>
    <submittedName>
        <fullName evidence="1">DUF4258 domain-containing protein</fullName>
    </submittedName>
</protein>
<evidence type="ECO:0000313" key="1">
    <source>
        <dbReference type="EMBL" id="MDG2991565.1"/>
    </source>
</evidence>
<dbReference type="InterPro" id="IPR025354">
    <property type="entry name" value="DUF4258"/>
</dbReference>